<dbReference type="GO" id="GO:0016020">
    <property type="term" value="C:membrane"/>
    <property type="evidence" value="ECO:0007669"/>
    <property type="project" value="InterPro"/>
</dbReference>
<keyword evidence="3" id="KW-1185">Reference proteome</keyword>
<dbReference type="PhylomeDB" id="Q82UV2"/>
<dbReference type="KEGG" id="neu:NE1370"/>
<protein>
    <submittedName>
        <fullName evidence="2">Glycosyl transferase, family 2</fullName>
    </submittedName>
</protein>
<dbReference type="Gene3D" id="3.90.550.10">
    <property type="entry name" value="Spore Coat Polysaccharide Biosynthesis Protein SpsA, Chain A"/>
    <property type="match status" value="1"/>
</dbReference>
<dbReference type="InterPro" id="IPR043148">
    <property type="entry name" value="TagF_C"/>
</dbReference>
<dbReference type="PANTHER" id="PTHR43685">
    <property type="entry name" value="GLYCOSYLTRANSFERASE"/>
    <property type="match status" value="1"/>
</dbReference>
<reference evidence="2 3" key="1">
    <citation type="journal article" date="2003" name="J. Bacteriol.">
        <title>Complete genome sequence of the ammonia-oxidizing bacterium and obligate chemolithoautotroph Nitrosomonas europaea.</title>
        <authorList>
            <person name="Chain P."/>
            <person name="Lamerdin J."/>
            <person name="Larimer F."/>
            <person name="Regala W."/>
            <person name="Land M."/>
            <person name="Hauser L."/>
            <person name="Hooper A."/>
            <person name="Klotz M."/>
            <person name="Norton J."/>
            <person name="Sayavedra-Soto L."/>
            <person name="Arciero D."/>
            <person name="Hommes N."/>
            <person name="Whittaker M."/>
            <person name="Arp D."/>
        </authorList>
    </citation>
    <scope>NUCLEOTIDE SEQUENCE [LARGE SCALE GENOMIC DNA]</scope>
    <source>
        <strain evidence="3">ATCC 19718 / CIP 103999 / KCTC 2705 / NBRC 14298</strain>
    </source>
</reference>
<dbReference type="AlphaFoldDB" id="Q82UV2"/>
<dbReference type="CAZy" id="GT2">
    <property type="family name" value="Glycosyltransferase Family 2"/>
</dbReference>
<dbReference type="Pfam" id="PF00535">
    <property type="entry name" value="Glycos_transf_2"/>
    <property type="match status" value="1"/>
</dbReference>
<dbReference type="InterPro" id="IPR050834">
    <property type="entry name" value="Glycosyltransf_2"/>
</dbReference>
<dbReference type="HOGENOM" id="CLU_006538_1_0_4"/>
<dbReference type="InterPro" id="IPR029044">
    <property type="entry name" value="Nucleotide-diphossugar_trans"/>
</dbReference>
<dbReference type="PANTHER" id="PTHR43685:SF2">
    <property type="entry name" value="GLYCOSYLTRANSFERASE 2-LIKE DOMAIN-CONTAINING PROTEIN"/>
    <property type="match status" value="1"/>
</dbReference>
<keyword evidence="2" id="KW-0808">Transferase</keyword>
<dbReference type="InterPro" id="IPR001173">
    <property type="entry name" value="Glyco_trans_2-like"/>
</dbReference>
<dbReference type="SUPFAM" id="SSF53756">
    <property type="entry name" value="UDP-Glycosyltransferase/glycogen phosphorylase"/>
    <property type="match status" value="1"/>
</dbReference>
<name>Q82UV2_NITEU</name>
<sequence>MNQPTNLLKVPDTVENFQSGGLKEADESLSFQDQGELEYRRSVDQKLVSVVAENRRLHALVDAQRQLHHLETHNALNVRLGNILIQAVDSPSTLLSVPGKLLAIWRQSVRKKPPAVLGGKGFGKVISTYQEEGFAAVEKLLTRPSISPVMQANAWTALSRHLMQNKRDHAAEAARRAYALDPKPYRLKWLAFRLHEAGDVIEAAAMLELLPADTPFSSSETRQAGRLQKEAKLAREPGRELEKLKQYPAEKVIRVLRQCSWFDAAWYFTQYPEVRESGADPVDHYFYHGAAEGKNPGPFFDTSRYLEQHPEILETDLNPLLHYVEIGFYEGLKADPCNRWLRLFDKQITDLGKTGNTAGHEKYTVVSAVYNVAAYLDDFFYSMTCQTLDFRSHIYLIMVDDGSTDHSADIIRRWQASYPENILYLHKENGGQASARNLGLQQAHTEWVTFIDPDDFVAPDYFQKVDDFLAQQAAKKTAEKLALLSCNFIFYRENQDSFSDTHPLKYRFAKGDRIFAADDLEKHLQLTVNSAFFRLSLLREQSRLFDERIKPNFEDGHFVGCYLQPLKSKQVAFLVAPRYYYRNFTEANSMLDISWQKEERFDEVMIYSYQALFDAYIARGYNVPKYVQRTVLYDLVWYLRKIVNRSETVAFLAPSQKGRFLAHLDKLFSVITTDTIVEFELAGCWFFHKVGILSAFKQLKPPFQIVYVESFDWARQQVLLRYFHGEQPAEEFIVNQKIVAPAFEKITAHDFLERTFVQDRRVWLPLSQKGKLEVRLDNVAARISMGGKQVGKTIDVQAIREHFSALQPVREGKYAGAWLFMDRDTQADDNAEHLYRYVCRAMPQLPVYFLLREESHDWPRLQAEGFQLIAFGSAEHRLAMQECTRMVSSQAAPYVVDPFIDGGIKRRQFIFLQHGVTKDDLSRWLNSRRIDLLVTASPIEQVSFAEDGNRYKFTSKEVILTGFPRHDALLQGTGQKEKLILIMPTWRKYLLGELIDKSSERIMREGFMDTLYARSWGGLLSEPALMALAQQRGYRIVFFPHANIQSYLDQFNLPAGIEVLSHMDGSIQTLFQRAALLITDYSSVAFEMAYLKRPVVYWQFDEEEFFSGAHSYQKGYFDYRRDGFGPVCTEKQEVLTAMADLLARDCQPSDEYAKRMHNTFAWRDGQCCERVLQAILALDHVVEESENVGIFQRIRTGLRRLITRRLPDAAGDTVSSQ</sequence>
<organism evidence="2 3">
    <name type="scientific">Nitrosomonas europaea (strain ATCC 19718 / CIP 103999 / KCTC 2705 / NBRC 14298)</name>
    <dbReference type="NCBI Taxonomy" id="228410"/>
    <lineage>
        <taxon>Bacteria</taxon>
        <taxon>Pseudomonadati</taxon>
        <taxon>Pseudomonadota</taxon>
        <taxon>Betaproteobacteria</taxon>
        <taxon>Nitrosomonadales</taxon>
        <taxon>Nitrosomonadaceae</taxon>
        <taxon>Nitrosomonas</taxon>
    </lineage>
</organism>
<feature type="domain" description="Glycosyltransferase 2-like" evidence="1">
    <location>
        <begin position="364"/>
        <end position="470"/>
    </location>
</feature>
<dbReference type="RefSeq" id="WP_011111944.1">
    <property type="nucleotide sequence ID" value="NC_004757.1"/>
</dbReference>
<dbReference type="InterPro" id="IPR007554">
    <property type="entry name" value="Glycerophosphate_synth"/>
</dbReference>
<dbReference type="Pfam" id="PF04464">
    <property type="entry name" value="Glyphos_transf"/>
    <property type="match status" value="1"/>
</dbReference>
<dbReference type="eggNOG" id="COG3551">
    <property type="taxonomic scope" value="Bacteria"/>
</dbReference>
<dbReference type="GO" id="GO:0047355">
    <property type="term" value="F:CDP-glycerol glycerophosphotransferase activity"/>
    <property type="evidence" value="ECO:0007669"/>
    <property type="project" value="InterPro"/>
</dbReference>
<dbReference type="Proteomes" id="UP000001416">
    <property type="component" value="Chromosome"/>
</dbReference>
<accession>Q82UV2</accession>
<dbReference type="CDD" id="cd00761">
    <property type="entry name" value="Glyco_tranf_GTA_type"/>
    <property type="match status" value="1"/>
</dbReference>
<dbReference type="STRING" id="228410.NE1370"/>
<evidence type="ECO:0000313" key="3">
    <source>
        <dbReference type="Proteomes" id="UP000001416"/>
    </source>
</evidence>
<dbReference type="GeneID" id="87104547"/>
<evidence type="ECO:0000313" key="2">
    <source>
        <dbReference type="EMBL" id="CAD85281.1"/>
    </source>
</evidence>
<dbReference type="EMBL" id="AL954747">
    <property type="protein sequence ID" value="CAD85281.1"/>
    <property type="molecule type" value="Genomic_DNA"/>
</dbReference>
<gene>
    <name evidence="2" type="ordered locus">NE1370</name>
</gene>
<dbReference type="Gene3D" id="3.40.50.12580">
    <property type="match status" value="1"/>
</dbReference>
<dbReference type="SUPFAM" id="SSF53448">
    <property type="entry name" value="Nucleotide-diphospho-sugar transferases"/>
    <property type="match status" value="1"/>
</dbReference>
<dbReference type="eggNOG" id="COG0463">
    <property type="taxonomic scope" value="Bacteria"/>
</dbReference>
<dbReference type="eggNOG" id="COG1887">
    <property type="taxonomic scope" value="Bacteria"/>
</dbReference>
<proteinExistence type="predicted"/>
<dbReference type="OrthoDB" id="823440at2"/>
<evidence type="ECO:0000259" key="1">
    <source>
        <dbReference type="Pfam" id="PF00535"/>
    </source>
</evidence>